<keyword evidence="3" id="KW-1185">Reference proteome</keyword>
<evidence type="ECO:0000256" key="1">
    <source>
        <dbReference type="SAM" id="MobiDB-lite"/>
    </source>
</evidence>
<gene>
    <name evidence="2" type="ORF">CC80DRAFT_492751</name>
</gene>
<dbReference type="InterPro" id="IPR038883">
    <property type="entry name" value="AN11006-like"/>
</dbReference>
<name>A0A6A5TTN9_9PLEO</name>
<sequence>MPSPPSTPRYARPTAASISRCSPKSLKSSEPRKSLQPRSPSSKSSSTPGLMTIKPADRKRPCPLATLPTELRLLIFEYALPSGPIRLDSPLCACPKKQPNLSPSLFHVCRLIRSESAEIFLVRLPFVASISSLQPESGHYWADKLPTSHLALLARNRNMTLTIPSCLNSYFTPHASSRWHYTKDFGNIYGIGEVHQRHFLRFCRLAKWWQFCAENRVKNIGWNIEIQEARTRGFWHQQDREGQLREWLFEDVTTIALPCVQKMWVRGRREKEMKRPALQMLDGLDRSFQKLGSPKKPWGTNAEGWVSLELERSEREDEWNKRVALLRNFISRW</sequence>
<organism evidence="2 3">
    <name type="scientific">Byssothecium circinans</name>
    <dbReference type="NCBI Taxonomy" id="147558"/>
    <lineage>
        <taxon>Eukaryota</taxon>
        <taxon>Fungi</taxon>
        <taxon>Dikarya</taxon>
        <taxon>Ascomycota</taxon>
        <taxon>Pezizomycotina</taxon>
        <taxon>Dothideomycetes</taxon>
        <taxon>Pleosporomycetidae</taxon>
        <taxon>Pleosporales</taxon>
        <taxon>Massarineae</taxon>
        <taxon>Massarinaceae</taxon>
        <taxon>Byssothecium</taxon>
    </lineage>
</organism>
<dbReference type="PANTHER" id="PTHR42085:SF1">
    <property type="entry name" value="F-BOX DOMAIN-CONTAINING PROTEIN"/>
    <property type="match status" value="1"/>
</dbReference>
<protein>
    <recommendedName>
        <fullName evidence="4">F-box domain-containing protein</fullName>
    </recommendedName>
</protein>
<dbReference type="OrthoDB" id="3942472at2759"/>
<feature type="compositionally biased region" description="Polar residues" evidence="1">
    <location>
        <begin position="16"/>
        <end position="26"/>
    </location>
</feature>
<dbReference type="Proteomes" id="UP000800035">
    <property type="component" value="Unassembled WGS sequence"/>
</dbReference>
<feature type="compositionally biased region" description="Low complexity" evidence="1">
    <location>
        <begin position="34"/>
        <end position="48"/>
    </location>
</feature>
<proteinExistence type="predicted"/>
<evidence type="ECO:0000313" key="2">
    <source>
        <dbReference type="EMBL" id="KAF1955788.1"/>
    </source>
</evidence>
<dbReference type="AlphaFoldDB" id="A0A6A5TTN9"/>
<reference evidence="2" key="1">
    <citation type="journal article" date="2020" name="Stud. Mycol.">
        <title>101 Dothideomycetes genomes: a test case for predicting lifestyles and emergence of pathogens.</title>
        <authorList>
            <person name="Haridas S."/>
            <person name="Albert R."/>
            <person name="Binder M."/>
            <person name="Bloem J."/>
            <person name="Labutti K."/>
            <person name="Salamov A."/>
            <person name="Andreopoulos B."/>
            <person name="Baker S."/>
            <person name="Barry K."/>
            <person name="Bills G."/>
            <person name="Bluhm B."/>
            <person name="Cannon C."/>
            <person name="Castanera R."/>
            <person name="Culley D."/>
            <person name="Daum C."/>
            <person name="Ezra D."/>
            <person name="Gonzalez J."/>
            <person name="Henrissat B."/>
            <person name="Kuo A."/>
            <person name="Liang C."/>
            <person name="Lipzen A."/>
            <person name="Lutzoni F."/>
            <person name="Magnuson J."/>
            <person name="Mondo S."/>
            <person name="Nolan M."/>
            <person name="Ohm R."/>
            <person name="Pangilinan J."/>
            <person name="Park H.-J."/>
            <person name="Ramirez L."/>
            <person name="Alfaro M."/>
            <person name="Sun H."/>
            <person name="Tritt A."/>
            <person name="Yoshinaga Y."/>
            <person name="Zwiers L.-H."/>
            <person name="Turgeon B."/>
            <person name="Goodwin S."/>
            <person name="Spatafora J."/>
            <person name="Crous P."/>
            <person name="Grigoriev I."/>
        </authorList>
    </citation>
    <scope>NUCLEOTIDE SEQUENCE</scope>
    <source>
        <strain evidence="2">CBS 675.92</strain>
    </source>
</reference>
<accession>A0A6A5TTN9</accession>
<feature type="region of interest" description="Disordered" evidence="1">
    <location>
        <begin position="1"/>
        <end position="61"/>
    </location>
</feature>
<dbReference type="PANTHER" id="PTHR42085">
    <property type="entry name" value="F-BOX DOMAIN-CONTAINING PROTEIN"/>
    <property type="match status" value="1"/>
</dbReference>
<dbReference type="EMBL" id="ML976993">
    <property type="protein sequence ID" value="KAF1955788.1"/>
    <property type="molecule type" value="Genomic_DNA"/>
</dbReference>
<evidence type="ECO:0008006" key="4">
    <source>
        <dbReference type="Google" id="ProtNLM"/>
    </source>
</evidence>
<evidence type="ECO:0000313" key="3">
    <source>
        <dbReference type="Proteomes" id="UP000800035"/>
    </source>
</evidence>